<feature type="domain" description="HMA" evidence="2">
    <location>
        <begin position="139"/>
        <end position="205"/>
    </location>
</feature>
<evidence type="ECO:0000256" key="1">
    <source>
        <dbReference type="SAM" id="MobiDB-lite"/>
    </source>
</evidence>
<dbReference type="OrthoDB" id="689350at2759"/>
<dbReference type="ExpressionAtlas" id="B6TXF1">
    <property type="expression patterns" value="differential"/>
</dbReference>
<dbReference type="PROSITE" id="PS50846">
    <property type="entry name" value="HMA_2"/>
    <property type="match status" value="1"/>
</dbReference>
<dbReference type="InterPro" id="IPR006121">
    <property type="entry name" value="HMA_dom"/>
</dbReference>
<evidence type="ECO:0000313" key="3">
    <source>
        <dbReference type="EMBL" id="ACG41784.1"/>
    </source>
</evidence>
<dbReference type="PANTHER" id="PTHR46119:SF15">
    <property type="entry name" value="PROTEIN SODIUM POTASSIUM ROOT DEFECTIVE 2"/>
    <property type="match status" value="1"/>
</dbReference>
<dbReference type="Pfam" id="PF00403">
    <property type="entry name" value="HMA"/>
    <property type="match status" value="1"/>
</dbReference>
<feature type="region of interest" description="Disordered" evidence="1">
    <location>
        <begin position="15"/>
        <end position="68"/>
    </location>
</feature>
<sequence>MAPLLFRDMKGLSCSSQASTATCPSLERHPTPRPHKASAGASPLAPVPAAEPRTRTHRLDGKKGQPPQHKAVVVPANAGGGGLVSPAGSSRYLLLSGRFAAVAEEIQEVLEPAPAVDAIAKREEASDAADAKTAQAQEQVVVVLKVSLHCKACAGKVKKHLSKMEGVTSFNIDFAAKKVTVVGDVTPLGVLSSVSKVKNAQLWAAPPAIAAA</sequence>
<proteinExistence type="evidence at transcript level"/>
<reference evidence="3" key="1">
    <citation type="journal article" date="2009" name="Plant Mol. Biol.">
        <title>Insights into corn genes derived from large-scale cDNA sequencing.</title>
        <authorList>
            <person name="Alexandrov N.N."/>
            <person name="Brover V.V."/>
            <person name="Freidin S."/>
            <person name="Troukhan M.E."/>
            <person name="Tatarinova T.V."/>
            <person name="Zhang H."/>
            <person name="Swaller T.J."/>
            <person name="Lu Y.P."/>
            <person name="Bouck J."/>
            <person name="Flavell R.B."/>
            <person name="Feldmann K.A."/>
        </authorList>
    </citation>
    <scope>NUCLEOTIDE SEQUENCE</scope>
</reference>
<dbReference type="EMBL" id="EU969666">
    <property type="protein sequence ID" value="ACG41784.1"/>
    <property type="molecule type" value="mRNA"/>
</dbReference>
<dbReference type="RefSeq" id="NP_001151149.2">
    <property type="nucleotide sequence ID" value="NM_001157677.2"/>
</dbReference>
<dbReference type="GeneID" id="100284782"/>
<protein>
    <submittedName>
        <fullName evidence="3">Metal ion binding protein</fullName>
    </submittedName>
</protein>
<dbReference type="SUPFAM" id="SSF55008">
    <property type="entry name" value="HMA, heavy metal-associated domain"/>
    <property type="match status" value="1"/>
</dbReference>
<dbReference type="InterPro" id="IPR036163">
    <property type="entry name" value="HMA_dom_sf"/>
</dbReference>
<dbReference type="PANTHER" id="PTHR46119">
    <property type="entry name" value="OS08G0405700 PROTEIN"/>
    <property type="match status" value="1"/>
</dbReference>
<evidence type="ECO:0000259" key="2">
    <source>
        <dbReference type="PROSITE" id="PS50846"/>
    </source>
</evidence>
<dbReference type="KEGG" id="zma:100284782"/>
<feature type="compositionally biased region" description="Basic and acidic residues" evidence="1">
    <location>
        <begin position="52"/>
        <end position="63"/>
    </location>
</feature>
<accession>B6TXF1</accession>
<dbReference type="Gene3D" id="3.30.70.100">
    <property type="match status" value="1"/>
</dbReference>
<dbReference type="GO" id="GO:0046872">
    <property type="term" value="F:metal ion binding"/>
    <property type="evidence" value="ECO:0007669"/>
    <property type="project" value="InterPro"/>
</dbReference>
<dbReference type="CDD" id="cd00371">
    <property type="entry name" value="HMA"/>
    <property type="match status" value="1"/>
</dbReference>
<organism evidence="3">
    <name type="scientific">Zea mays</name>
    <name type="common">Maize</name>
    <dbReference type="NCBI Taxonomy" id="4577"/>
    <lineage>
        <taxon>Eukaryota</taxon>
        <taxon>Viridiplantae</taxon>
        <taxon>Streptophyta</taxon>
        <taxon>Embryophyta</taxon>
        <taxon>Tracheophyta</taxon>
        <taxon>Spermatophyta</taxon>
        <taxon>Magnoliopsida</taxon>
        <taxon>Liliopsida</taxon>
        <taxon>Poales</taxon>
        <taxon>Poaceae</taxon>
        <taxon>PACMAD clade</taxon>
        <taxon>Panicoideae</taxon>
        <taxon>Andropogonodae</taxon>
        <taxon>Andropogoneae</taxon>
        <taxon>Tripsacinae</taxon>
        <taxon>Zea</taxon>
    </lineage>
</organism>
<name>B6TXF1_MAIZE</name>
<dbReference type="AlphaFoldDB" id="B6TXF1"/>
<dbReference type="InterPro" id="IPR044526">
    <property type="entry name" value="NAKR1-3"/>
</dbReference>